<evidence type="ECO:0000256" key="3">
    <source>
        <dbReference type="ARBA" id="ARBA00022723"/>
    </source>
</evidence>
<evidence type="ECO:0000313" key="8">
    <source>
        <dbReference type="EMBL" id="OCK43557.1"/>
    </source>
</evidence>
<dbReference type="InterPro" id="IPR002036">
    <property type="entry name" value="YbeY"/>
</dbReference>
<dbReference type="GO" id="GO:0005737">
    <property type="term" value="C:cytoplasm"/>
    <property type="evidence" value="ECO:0007669"/>
    <property type="project" value="UniProtKB-SubCell"/>
</dbReference>
<keyword evidence="7" id="KW-0963">Cytoplasm</keyword>
<feature type="binding site" evidence="7">
    <location>
        <position position="105"/>
    </location>
    <ligand>
        <name>Zn(2+)</name>
        <dbReference type="ChEBI" id="CHEBI:29105"/>
        <note>catalytic</note>
    </ligand>
</feature>
<dbReference type="Proteomes" id="UP000093186">
    <property type="component" value="Unassembled WGS sequence"/>
</dbReference>
<protein>
    <recommendedName>
        <fullName evidence="7">Endoribonuclease YbeY</fullName>
        <ecNumber evidence="7">3.1.-.-</ecNumber>
    </recommendedName>
</protein>
<name>A0A1B9Y169_9FLAO</name>
<keyword evidence="7" id="KW-0698">rRNA processing</keyword>
<dbReference type="NCBIfam" id="TIGR00043">
    <property type="entry name" value="rRNA maturation RNase YbeY"/>
    <property type="match status" value="1"/>
</dbReference>
<sequence length="138" mass="16461">MIVFNYETDFTLKNEDKTLKWIKTCIQNEGFELGEINYIFCDDAYLHKMNVEFLQHDTLTDIISFDYTLGKLVGGDIFISVERVRENAKEFNVLFENEIHRVIIHGILHYMKYKDKTDEEKQIMRAKENDSLEILNRN</sequence>
<evidence type="ECO:0000256" key="5">
    <source>
        <dbReference type="ARBA" id="ARBA00022801"/>
    </source>
</evidence>
<dbReference type="GO" id="GO:0004521">
    <property type="term" value="F:RNA endonuclease activity"/>
    <property type="evidence" value="ECO:0007669"/>
    <property type="project" value="UniProtKB-UniRule"/>
</dbReference>
<comment type="similarity">
    <text evidence="1 7">Belongs to the endoribonuclease YbeY family.</text>
</comment>
<dbReference type="Pfam" id="PF02130">
    <property type="entry name" value="YbeY"/>
    <property type="match status" value="1"/>
</dbReference>
<dbReference type="RefSeq" id="WP_068702039.1">
    <property type="nucleotide sequence ID" value="NZ_MAKX01000001.1"/>
</dbReference>
<dbReference type="HAMAP" id="MF_00009">
    <property type="entry name" value="Endoribonucl_YbeY"/>
    <property type="match status" value="1"/>
</dbReference>
<dbReference type="PANTHER" id="PTHR46986:SF1">
    <property type="entry name" value="ENDORIBONUCLEASE YBEY, CHLOROPLASTIC"/>
    <property type="match status" value="1"/>
</dbReference>
<dbReference type="EMBL" id="MAKX01000001">
    <property type="protein sequence ID" value="OCK43557.1"/>
    <property type="molecule type" value="Genomic_DNA"/>
</dbReference>
<comment type="caution">
    <text evidence="8">The sequence shown here is derived from an EMBL/GenBank/DDBJ whole genome shotgun (WGS) entry which is preliminary data.</text>
</comment>
<dbReference type="GO" id="GO:0004222">
    <property type="term" value="F:metalloendopeptidase activity"/>
    <property type="evidence" value="ECO:0007669"/>
    <property type="project" value="InterPro"/>
</dbReference>
<comment type="function">
    <text evidence="7">Single strand-specific metallo-endoribonuclease involved in late-stage 70S ribosome quality control and in maturation of the 3' terminus of the 16S rRNA.</text>
</comment>
<evidence type="ECO:0000256" key="6">
    <source>
        <dbReference type="ARBA" id="ARBA00022833"/>
    </source>
</evidence>
<dbReference type="GO" id="GO:0008270">
    <property type="term" value="F:zinc ion binding"/>
    <property type="evidence" value="ECO:0007669"/>
    <property type="project" value="UniProtKB-UniRule"/>
</dbReference>
<organism evidence="8 9">
    <name type="scientific">Tenacibaculum soleae</name>
    <dbReference type="NCBI Taxonomy" id="447689"/>
    <lineage>
        <taxon>Bacteria</taxon>
        <taxon>Pseudomonadati</taxon>
        <taxon>Bacteroidota</taxon>
        <taxon>Flavobacteriia</taxon>
        <taxon>Flavobacteriales</taxon>
        <taxon>Flavobacteriaceae</taxon>
        <taxon>Tenacibaculum</taxon>
    </lineage>
</organism>
<evidence type="ECO:0000256" key="1">
    <source>
        <dbReference type="ARBA" id="ARBA00010875"/>
    </source>
</evidence>
<accession>A0A1B9Y169</accession>
<reference evidence="8 9" key="1">
    <citation type="submission" date="2016-06" db="EMBL/GenBank/DDBJ databases">
        <title>Draft Genome Sequence of Tenacibaculum soleae UCD-KL19.</title>
        <authorList>
            <person name="Eisen J.A."/>
            <person name="Coil D.A."/>
            <person name="Lujan K.M."/>
        </authorList>
    </citation>
    <scope>NUCLEOTIDE SEQUENCE [LARGE SCALE GENOMIC DNA]</scope>
    <source>
        <strain evidence="8 9">UCD-KL19</strain>
    </source>
</reference>
<keyword evidence="7" id="KW-0690">Ribosome biogenesis</keyword>
<keyword evidence="3 7" id="KW-0479">Metal-binding</keyword>
<dbReference type="STRING" id="447689.BA195_02325"/>
<keyword evidence="4 7" id="KW-0255">Endonuclease</keyword>
<feature type="binding site" evidence="7">
    <location>
        <position position="109"/>
    </location>
    <ligand>
        <name>Zn(2+)</name>
        <dbReference type="ChEBI" id="CHEBI:29105"/>
        <note>catalytic</note>
    </ligand>
</feature>
<dbReference type="AlphaFoldDB" id="A0A1B9Y169"/>
<keyword evidence="9" id="KW-1185">Reference proteome</keyword>
<dbReference type="SUPFAM" id="SSF55486">
    <property type="entry name" value="Metalloproteases ('zincins'), catalytic domain"/>
    <property type="match status" value="1"/>
</dbReference>
<dbReference type="GO" id="GO:0006364">
    <property type="term" value="P:rRNA processing"/>
    <property type="evidence" value="ECO:0007669"/>
    <property type="project" value="UniProtKB-UniRule"/>
</dbReference>
<evidence type="ECO:0000256" key="4">
    <source>
        <dbReference type="ARBA" id="ARBA00022759"/>
    </source>
</evidence>
<proteinExistence type="inferred from homology"/>
<keyword evidence="5 7" id="KW-0378">Hydrolase</keyword>
<gene>
    <name evidence="7" type="primary">ybeY</name>
    <name evidence="8" type="ORF">BA195_02325</name>
</gene>
<dbReference type="InterPro" id="IPR023091">
    <property type="entry name" value="MetalPrtase_cat_dom_sf_prd"/>
</dbReference>
<comment type="cofactor">
    <cofactor evidence="7">
        <name>Zn(2+)</name>
        <dbReference type="ChEBI" id="CHEBI:29105"/>
    </cofactor>
    <text evidence="7">Binds 1 zinc ion.</text>
</comment>
<dbReference type="PANTHER" id="PTHR46986">
    <property type="entry name" value="ENDORIBONUCLEASE YBEY, CHLOROPLASTIC"/>
    <property type="match status" value="1"/>
</dbReference>
<keyword evidence="2 7" id="KW-0540">Nuclease</keyword>
<dbReference type="EC" id="3.1.-.-" evidence="7"/>
<dbReference type="Gene3D" id="3.40.390.30">
    <property type="entry name" value="Metalloproteases ('zincins'), catalytic domain"/>
    <property type="match status" value="1"/>
</dbReference>
<comment type="subcellular location">
    <subcellularLocation>
        <location evidence="7">Cytoplasm</location>
    </subcellularLocation>
</comment>
<dbReference type="OrthoDB" id="9811984at2"/>
<evidence type="ECO:0000256" key="7">
    <source>
        <dbReference type="HAMAP-Rule" id="MF_00009"/>
    </source>
</evidence>
<evidence type="ECO:0000256" key="2">
    <source>
        <dbReference type="ARBA" id="ARBA00022722"/>
    </source>
</evidence>
<keyword evidence="6 7" id="KW-0862">Zinc</keyword>
<evidence type="ECO:0000313" key="9">
    <source>
        <dbReference type="Proteomes" id="UP000093186"/>
    </source>
</evidence>
<feature type="binding site" evidence="7">
    <location>
        <position position="115"/>
    </location>
    <ligand>
        <name>Zn(2+)</name>
        <dbReference type="ChEBI" id="CHEBI:29105"/>
        <note>catalytic</note>
    </ligand>
</feature>